<dbReference type="RefSeq" id="WP_069680931.1">
    <property type="nucleotide sequence ID" value="NZ_CP017253.2"/>
</dbReference>
<organism evidence="2 3">
    <name type="scientific">Clostridium taeniosporum</name>
    <dbReference type="NCBI Taxonomy" id="394958"/>
    <lineage>
        <taxon>Bacteria</taxon>
        <taxon>Bacillati</taxon>
        <taxon>Bacillota</taxon>
        <taxon>Clostridia</taxon>
        <taxon>Eubacteriales</taxon>
        <taxon>Clostridiaceae</taxon>
        <taxon>Clostridium</taxon>
    </lineage>
</organism>
<dbReference type="EMBL" id="CP017253">
    <property type="protein sequence ID" value="AOR24809.1"/>
    <property type="molecule type" value="Genomic_DNA"/>
</dbReference>
<gene>
    <name evidence="2" type="ORF">BGI42_14190</name>
</gene>
<keyword evidence="3" id="KW-1185">Reference proteome</keyword>
<name>A0A1D7XNU2_9CLOT</name>
<keyword evidence="1" id="KW-0472">Membrane</keyword>
<dbReference type="Pfam" id="PF01252">
    <property type="entry name" value="Peptidase_A8"/>
    <property type="match status" value="1"/>
</dbReference>
<protein>
    <submittedName>
        <fullName evidence="2">Signal peptidase II</fullName>
    </submittedName>
</protein>
<reference evidence="3" key="1">
    <citation type="submission" date="2016-09" db="EMBL/GenBank/DDBJ databases">
        <title>Genomics of Clostridium taeniosporum, an organism which forms endospores with ribbon-like appendages.</title>
        <authorList>
            <person name="Walker J.R."/>
        </authorList>
    </citation>
    <scope>NUCLEOTIDE SEQUENCE [LARGE SCALE GENOMIC DNA]</scope>
    <source>
        <strain evidence="3">1/k</strain>
    </source>
</reference>
<dbReference type="GO" id="GO:0016020">
    <property type="term" value="C:membrane"/>
    <property type="evidence" value="ECO:0007669"/>
    <property type="project" value="InterPro"/>
</dbReference>
<keyword evidence="1" id="KW-0812">Transmembrane</keyword>
<dbReference type="AlphaFoldDB" id="A0A1D7XNU2"/>
<feature type="transmembrane region" description="Helical" evidence="1">
    <location>
        <begin position="35"/>
        <end position="55"/>
    </location>
</feature>
<dbReference type="GO" id="GO:0006508">
    <property type="term" value="P:proteolysis"/>
    <property type="evidence" value="ECO:0007669"/>
    <property type="project" value="InterPro"/>
</dbReference>
<evidence type="ECO:0000256" key="1">
    <source>
        <dbReference type="SAM" id="Phobius"/>
    </source>
</evidence>
<proteinExistence type="predicted"/>
<evidence type="ECO:0000313" key="3">
    <source>
        <dbReference type="Proteomes" id="UP000094652"/>
    </source>
</evidence>
<dbReference type="STRING" id="394958.BGI42_14190"/>
<feature type="transmembrane region" description="Helical" evidence="1">
    <location>
        <begin position="7"/>
        <end position="29"/>
    </location>
</feature>
<feature type="transmembrane region" description="Helical" evidence="1">
    <location>
        <begin position="197"/>
        <end position="216"/>
    </location>
</feature>
<dbReference type="GO" id="GO:0004190">
    <property type="term" value="F:aspartic-type endopeptidase activity"/>
    <property type="evidence" value="ECO:0007669"/>
    <property type="project" value="InterPro"/>
</dbReference>
<feature type="transmembrane region" description="Helical" evidence="1">
    <location>
        <begin position="158"/>
        <end position="177"/>
    </location>
</feature>
<keyword evidence="1" id="KW-1133">Transmembrane helix</keyword>
<dbReference type="Proteomes" id="UP000094652">
    <property type="component" value="Chromosome"/>
</dbReference>
<accession>A0A1D7XNU2</accession>
<dbReference type="OrthoDB" id="1653128at2"/>
<feature type="transmembrane region" description="Helical" evidence="1">
    <location>
        <begin position="67"/>
        <end position="91"/>
    </location>
</feature>
<dbReference type="KEGG" id="ctae:BGI42_14190"/>
<sequence length="252" mass="29390">MNNKKLLTVGILPLMWFLYFLFELFTGRIINTPTIILNIFLMFLFALVGLFIYKISCTNNNGFKFKTIFKIFISLMLIDQGIKILIKLFYFDSYINILPNLLSFNPIINTDGSWLNARFGTDISFSILIFFNIIALLLFIEIYRYYLYKDNKDFWADMSFLFIFCGALCSLIDKIFYGGSLDFIGISNLFIADIKDIYINLGILFFILTLSNNGYLSSNEETTLKEDLKNLKCFLTFIKKDISSKFKLLKNK</sequence>
<feature type="transmembrane region" description="Helical" evidence="1">
    <location>
        <begin position="123"/>
        <end position="146"/>
    </location>
</feature>
<dbReference type="InterPro" id="IPR001872">
    <property type="entry name" value="Peptidase_A8"/>
</dbReference>
<evidence type="ECO:0000313" key="2">
    <source>
        <dbReference type="EMBL" id="AOR24809.1"/>
    </source>
</evidence>